<reference evidence="2" key="1">
    <citation type="submission" date="2022-11" db="UniProtKB">
        <authorList>
            <consortium name="WormBaseParasite"/>
        </authorList>
    </citation>
    <scope>IDENTIFICATION</scope>
</reference>
<accession>A0A914KI71</accession>
<protein>
    <submittedName>
        <fullName evidence="2">Uncharacterized protein</fullName>
    </submittedName>
</protein>
<dbReference type="Proteomes" id="UP000887563">
    <property type="component" value="Unplaced"/>
</dbReference>
<evidence type="ECO:0000313" key="2">
    <source>
        <dbReference type="WBParaSite" id="Minc3s00015g00968"/>
    </source>
</evidence>
<organism evidence="1 2">
    <name type="scientific">Meloidogyne incognita</name>
    <name type="common">Southern root-knot nematode worm</name>
    <name type="synonym">Oxyuris incognita</name>
    <dbReference type="NCBI Taxonomy" id="6306"/>
    <lineage>
        <taxon>Eukaryota</taxon>
        <taxon>Metazoa</taxon>
        <taxon>Ecdysozoa</taxon>
        <taxon>Nematoda</taxon>
        <taxon>Chromadorea</taxon>
        <taxon>Rhabditida</taxon>
        <taxon>Tylenchina</taxon>
        <taxon>Tylenchomorpha</taxon>
        <taxon>Tylenchoidea</taxon>
        <taxon>Meloidogynidae</taxon>
        <taxon>Meloidogyninae</taxon>
        <taxon>Meloidogyne</taxon>
        <taxon>Meloidogyne incognita group</taxon>
    </lineage>
</organism>
<dbReference type="WBParaSite" id="Minc3s00015g00968">
    <property type="protein sequence ID" value="Minc3s00015g00968"/>
    <property type="gene ID" value="Minc3s00015g00968"/>
</dbReference>
<proteinExistence type="predicted"/>
<dbReference type="AlphaFoldDB" id="A0A914KI71"/>
<keyword evidence="1" id="KW-1185">Reference proteome</keyword>
<evidence type="ECO:0000313" key="1">
    <source>
        <dbReference type="Proteomes" id="UP000887563"/>
    </source>
</evidence>
<sequence length="101" mass="11763">MLIEKNHSKTRYVSQSRIVVRKGISRISKLFIHRNENCRNSTPFDSKWNVYTFNTTNKLTEIIHFALNSRLSKCVVILYCVKKCRNAPKGVGLHNFHLLSV</sequence>
<name>A0A914KI71_MELIC</name>